<comment type="caution">
    <text evidence="1">The sequence shown here is derived from an EMBL/GenBank/DDBJ whole genome shotgun (WGS) entry which is preliminary data.</text>
</comment>
<dbReference type="RefSeq" id="WP_380939562.1">
    <property type="nucleotide sequence ID" value="NZ_JBHUFC010000002.1"/>
</dbReference>
<name>A0ABW4NAS3_9SPHN</name>
<gene>
    <name evidence="1" type="ORF">ACFSC3_06430</name>
</gene>
<sequence length="106" mass="10688">MIDDPAVLAARAQALAARAKLDASLDIAKQRLNPRSLAADAMGGAADRASMAAQTGIQAVRERPAIAAAVAGAVGLALARKPILGWATSLMGRDDATTPPDIGSET</sequence>
<dbReference type="Proteomes" id="UP001597283">
    <property type="component" value="Unassembled WGS sequence"/>
</dbReference>
<accession>A0ABW4NAS3</accession>
<keyword evidence="2" id="KW-1185">Reference proteome</keyword>
<proteinExistence type="predicted"/>
<evidence type="ECO:0008006" key="3">
    <source>
        <dbReference type="Google" id="ProtNLM"/>
    </source>
</evidence>
<reference evidence="2" key="1">
    <citation type="journal article" date="2019" name="Int. J. Syst. Evol. Microbiol.">
        <title>The Global Catalogue of Microorganisms (GCM) 10K type strain sequencing project: providing services to taxonomists for standard genome sequencing and annotation.</title>
        <authorList>
            <consortium name="The Broad Institute Genomics Platform"/>
            <consortium name="The Broad Institute Genome Sequencing Center for Infectious Disease"/>
            <person name="Wu L."/>
            <person name="Ma J."/>
        </authorList>
    </citation>
    <scope>NUCLEOTIDE SEQUENCE [LARGE SCALE GENOMIC DNA]</scope>
    <source>
        <strain evidence="2">Q85</strain>
    </source>
</reference>
<protein>
    <recommendedName>
        <fullName evidence="3">DUF3618 domain-containing protein</fullName>
    </recommendedName>
</protein>
<organism evidence="1 2">
    <name type="scientific">Sphingomonas floccifaciens</name>
    <dbReference type="NCBI Taxonomy" id="1844115"/>
    <lineage>
        <taxon>Bacteria</taxon>
        <taxon>Pseudomonadati</taxon>
        <taxon>Pseudomonadota</taxon>
        <taxon>Alphaproteobacteria</taxon>
        <taxon>Sphingomonadales</taxon>
        <taxon>Sphingomonadaceae</taxon>
        <taxon>Sphingomonas</taxon>
    </lineage>
</organism>
<evidence type="ECO:0000313" key="2">
    <source>
        <dbReference type="Proteomes" id="UP001597283"/>
    </source>
</evidence>
<dbReference type="EMBL" id="JBHUFC010000002">
    <property type="protein sequence ID" value="MFD1787201.1"/>
    <property type="molecule type" value="Genomic_DNA"/>
</dbReference>
<evidence type="ECO:0000313" key="1">
    <source>
        <dbReference type="EMBL" id="MFD1787201.1"/>
    </source>
</evidence>